<name>A0ABR6B830_9PSEU</name>
<organism evidence="1 2">
    <name type="scientific">Kutzneria viridogrisea</name>
    <dbReference type="NCBI Taxonomy" id="47990"/>
    <lineage>
        <taxon>Bacteria</taxon>
        <taxon>Bacillati</taxon>
        <taxon>Actinomycetota</taxon>
        <taxon>Actinomycetes</taxon>
        <taxon>Pseudonocardiales</taxon>
        <taxon>Pseudonocardiaceae</taxon>
        <taxon>Kutzneria</taxon>
    </lineage>
</organism>
<dbReference type="Pfam" id="PF02575">
    <property type="entry name" value="YbaB_DNA_bd"/>
    <property type="match status" value="1"/>
</dbReference>
<dbReference type="EMBL" id="JACJID010000001">
    <property type="protein sequence ID" value="MBA8923029.1"/>
    <property type="molecule type" value="Genomic_DNA"/>
</dbReference>
<reference evidence="1 2" key="1">
    <citation type="submission" date="2020-08" db="EMBL/GenBank/DDBJ databases">
        <title>Genomic Encyclopedia of Archaeal and Bacterial Type Strains, Phase II (KMG-II): from individual species to whole genera.</title>
        <authorList>
            <person name="Goeker M."/>
        </authorList>
    </citation>
    <scope>NUCLEOTIDE SEQUENCE [LARGE SCALE GENOMIC DNA]</scope>
    <source>
        <strain evidence="1 2">DSM 43850</strain>
    </source>
</reference>
<gene>
    <name evidence="1" type="ORF">BC739_000226</name>
</gene>
<evidence type="ECO:0000313" key="1">
    <source>
        <dbReference type="EMBL" id="MBA8923029.1"/>
    </source>
</evidence>
<accession>A0ABR6B830</accession>
<dbReference type="RefSeq" id="WP_025359327.1">
    <property type="nucleotide sequence ID" value="NZ_BAAABQ010000011.1"/>
</dbReference>
<dbReference type="Proteomes" id="UP000517916">
    <property type="component" value="Unassembled WGS sequence"/>
</dbReference>
<keyword evidence="2" id="KW-1185">Reference proteome</keyword>
<evidence type="ECO:0000313" key="2">
    <source>
        <dbReference type="Proteomes" id="UP000517916"/>
    </source>
</evidence>
<proteinExistence type="predicted"/>
<dbReference type="InterPro" id="IPR004401">
    <property type="entry name" value="YbaB/EbfC"/>
</dbReference>
<sequence>MDWETGVDVEDLLSQVRRQQEEVERIQAGVQTMQVRGSSRGGEVTVSLKGDGRFTEISIDPDTARRYNARDLGEIVLEAVNDGLAKLAEATTARFAPVIEAASRMENLG</sequence>
<dbReference type="PIRSF" id="PIRSF004555">
    <property type="entry name" value="UCP004555"/>
    <property type="match status" value="1"/>
</dbReference>
<dbReference type="InterPro" id="IPR036894">
    <property type="entry name" value="YbaB-like_sf"/>
</dbReference>
<dbReference type="Gene3D" id="3.30.1310.10">
    <property type="entry name" value="Nucleoid-associated protein YbaB-like domain"/>
    <property type="match status" value="1"/>
</dbReference>
<comment type="caution">
    <text evidence="1">The sequence shown here is derived from an EMBL/GenBank/DDBJ whole genome shotgun (WGS) entry which is preliminary data.</text>
</comment>
<dbReference type="SUPFAM" id="SSF82607">
    <property type="entry name" value="YbaB-like"/>
    <property type="match status" value="1"/>
</dbReference>
<evidence type="ECO:0008006" key="3">
    <source>
        <dbReference type="Google" id="ProtNLM"/>
    </source>
</evidence>
<protein>
    <recommendedName>
        <fullName evidence="3">Nucleoid-associated protein</fullName>
    </recommendedName>
</protein>